<protein>
    <submittedName>
        <fullName evidence="1">Uncharacterized protein</fullName>
    </submittedName>
</protein>
<name>A0A0V0SDI7_9BILA</name>
<accession>A0A0V0SDI7</accession>
<sequence>MDMYLSLFRMAVLYGEMVLNKTVSDASDFYPPHCKQISRIIHPRLFSVCLWIRSFKLIQLVDLFVAISFCNSPLQGGVWQKLASKFCLRMLISMPHESSHPPQTVVTCNALFHCARGNFFL</sequence>
<dbReference type="EMBL" id="JYDL01000015">
    <property type="protein sequence ID" value="KRX24770.1"/>
    <property type="molecule type" value="Genomic_DNA"/>
</dbReference>
<dbReference type="Proteomes" id="UP000054630">
    <property type="component" value="Unassembled WGS sequence"/>
</dbReference>
<dbReference type="OrthoDB" id="5917524at2759"/>
<reference evidence="1 2" key="1">
    <citation type="submission" date="2015-01" db="EMBL/GenBank/DDBJ databases">
        <title>Evolution of Trichinella species and genotypes.</title>
        <authorList>
            <person name="Korhonen P.K."/>
            <person name="Edoardo P."/>
            <person name="Giuseppe L.R."/>
            <person name="Gasser R.B."/>
        </authorList>
    </citation>
    <scope>NUCLEOTIDE SEQUENCE [LARGE SCALE GENOMIC DNA]</scope>
    <source>
        <strain evidence="1">ISS37</strain>
    </source>
</reference>
<comment type="caution">
    <text evidence="1">The sequence shown here is derived from an EMBL/GenBank/DDBJ whole genome shotgun (WGS) entry which is preliminary data.</text>
</comment>
<evidence type="ECO:0000313" key="2">
    <source>
        <dbReference type="Proteomes" id="UP000054630"/>
    </source>
</evidence>
<keyword evidence="2" id="KW-1185">Reference proteome</keyword>
<gene>
    <name evidence="1" type="ORF">T07_10111</name>
</gene>
<evidence type="ECO:0000313" key="1">
    <source>
        <dbReference type="EMBL" id="KRX24770.1"/>
    </source>
</evidence>
<organism evidence="1 2">
    <name type="scientific">Trichinella nelsoni</name>
    <dbReference type="NCBI Taxonomy" id="6336"/>
    <lineage>
        <taxon>Eukaryota</taxon>
        <taxon>Metazoa</taxon>
        <taxon>Ecdysozoa</taxon>
        <taxon>Nematoda</taxon>
        <taxon>Enoplea</taxon>
        <taxon>Dorylaimia</taxon>
        <taxon>Trichinellida</taxon>
        <taxon>Trichinellidae</taxon>
        <taxon>Trichinella</taxon>
    </lineage>
</organism>
<proteinExistence type="predicted"/>
<dbReference type="AlphaFoldDB" id="A0A0V0SDI7"/>